<organism evidence="8 9">
    <name type="scientific">Paraburkholderia youngii</name>
    <dbReference type="NCBI Taxonomy" id="2782701"/>
    <lineage>
        <taxon>Bacteria</taxon>
        <taxon>Pseudomonadati</taxon>
        <taxon>Pseudomonadota</taxon>
        <taxon>Betaproteobacteria</taxon>
        <taxon>Burkholderiales</taxon>
        <taxon>Burkholderiaceae</taxon>
        <taxon>Paraburkholderia</taxon>
    </lineage>
</organism>
<keyword evidence="6 7" id="KW-0503">Monooxygenase</keyword>
<dbReference type="Proteomes" id="UP000594380">
    <property type="component" value="Unassembled WGS sequence"/>
</dbReference>
<evidence type="ECO:0000256" key="4">
    <source>
        <dbReference type="ARBA" id="ARBA00023002"/>
    </source>
</evidence>
<dbReference type="SUPFAM" id="SSF48264">
    <property type="entry name" value="Cytochrome P450"/>
    <property type="match status" value="1"/>
</dbReference>
<keyword evidence="2 7" id="KW-0349">Heme</keyword>
<dbReference type="InterPro" id="IPR036396">
    <property type="entry name" value="Cyt_P450_sf"/>
</dbReference>
<dbReference type="GO" id="GO:0016705">
    <property type="term" value="F:oxidoreductase activity, acting on paired donors, with incorporation or reduction of molecular oxygen"/>
    <property type="evidence" value="ECO:0007669"/>
    <property type="project" value="InterPro"/>
</dbReference>
<proteinExistence type="inferred from homology"/>
<evidence type="ECO:0000256" key="1">
    <source>
        <dbReference type="ARBA" id="ARBA00010617"/>
    </source>
</evidence>
<gene>
    <name evidence="8" type="ORF">G5S42_17780</name>
</gene>
<name>A0A7Y6N0X6_9BURK</name>
<dbReference type="Pfam" id="PF00067">
    <property type="entry name" value="p450"/>
    <property type="match status" value="1"/>
</dbReference>
<evidence type="ECO:0000313" key="9">
    <source>
        <dbReference type="Proteomes" id="UP000594380"/>
    </source>
</evidence>
<keyword evidence="5 7" id="KW-0408">Iron</keyword>
<dbReference type="PRINTS" id="PR00359">
    <property type="entry name" value="BP450"/>
</dbReference>
<dbReference type="Gene3D" id="1.10.630.10">
    <property type="entry name" value="Cytochrome P450"/>
    <property type="match status" value="1"/>
</dbReference>
<reference evidence="8 9" key="1">
    <citation type="submission" date="2020-02" db="EMBL/GenBank/DDBJ databases">
        <title>Paraburkholderia simonii sp. nov. and Paraburkholderia youngii sp. nov. Brazilian and Mexican Mimosa-associated rhizobia.</title>
        <authorList>
            <person name="Mavima L."/>
            <person name="Beukes C.W."/>
            <person name="Chan W.Y."/>
            <person name="Palmer M."/>
            <person name="De Meyer S.E."/>
            <person name="James E.K."/>
            <person name="Venter S.N."/>
            <person name="Steenkamp E.T."/>
        </authorList>
    </citation>
    <scope>NUCLEOTIDE SEQUENCE [LARGE SCALE GENOMIC DNA]</scope>
    <source>
        <strain evidence="8 9">JPY169</strain>
    </source>
</reference>
<dbReference type="PANTHER" id="PTHR46696:SF1">
    <property type="entry name" value="CYTOCHROME P450 YJIB-RELATED"/>
    <property type="match status" value="1"/>
</dbReference>
<dbReference type="PROSITE" id="PS00086">
    <property type="entry name" value="CYTOCHROME_P450"/>
    <property type="match status" value="1"/>
</dbReference>
<evidence type="ECO:0000256" key="5">
    <source>
        <dbReference type="ARBA" id="ARBA00023004"/>
    </source>
</evidence>
<protein>
    <submittedName>
        <fullName evidence="8">Cytochrome P450</fullName>
    </submittedName>
</protein>
<sequence>MSGCPFSKPAFPMPRQRPFVPPAEYRDFQQQPGPVKVQMWDGRDAWLFTRYHDVRAVLGDNRFSGDPHVSGFPSLSPARNAVLDLEPAFIRMDPPQHGHYRRMLTKEFMIKRVSELRPRIDSIFNRLIDELLEKGPPANLVEDLFLPLTSEVIAGLLDVPASDHGFFQEQSRLKVLLDVDPSIPKAASDRILAYLDRLITERAKDAENRTDLLSRLIVEQVRPGHLTHRELVIMAELLLMAGHETTANQMALGVFSFLTNPDQLRLLRENPSLLRNAVEEMLRFHTIVHYNAFRVATEDVEVAGQMIRKGEGVIALISGANHDATAFEQPDRFDITRKADHHVAFSYGIHQCLGQPLARVELQVVFATLFERMPSLRFAVPLEEIKGKGDHFVQGLEALPVTW</sequence>
<dbReference type="CDD" id="cd11030">
    <property type="entry name" value="CYP105-like"/>
    <property type="match status" value="1"/>
</dbReference>
<dbReference type="PANTHER" id="PTHR46696">
    <property type="entry name" value="P450, PUTATIVE (EUROFUNG)-RELATED"/>
    <property type="match status" value="1"/>
</dbReference>
<dbReference type="FunFam" id="1.10.630.10:FF:000018">
    <property type="entry name" value="Cytochrome P450 monooxygenase"/>
    <property type="match status" value="1"/>
</dbReference>
<keyword evidence="3 7" id="KW-0479">Metal-binding</keyword>
<keyword evidence="4 7" id="KW-0560">Oxidoreductase</keyword>
<dbReference type="InterPro" id="IPR017972">
    <property type="entry name" value="Cyt_P450_CS"/>
</dbReference>
<evidence type="ECO:0000313" key="8">
    <source>
        <dbReference type="EMBL" id="NUY01501.1"/>
    </source>
</evidence>
<dbReference type="GO" id="GO:0004497">
    <property type="term" value="F:monooxygenase activity"/>
    <property type="evidence" value="ECO:0007669"/>
    <property type="project" value="UniProtKB-KW"/>
</dbReference>
<dbReference type="InterPro" id="IPR001128">
    <property type="entry name" value="Cyt_P450"/>
</dbReference>
<comment type="similarity">
    <text evidence="1 7">Belongs to the cytochrome P450 family.</text>
</comment>
<dbReference type="GO" id="GO:0005506">
    <property type="term" value="F:iron ion binding"/>
    <property type="evidence" value="ECO:0007669"/>
    <property type="project" value="InterPro"/>
</dbReference>
<accession>A0A7Y6N0X6</accession>
<dbReference type="InterPro" id="IPR002397">
    <property type="entry name" value="Cyt_P450_B"/>
</dbReference>
<dbReference type="GO" id="GO:0020037">
    <property type="term" value="F:heme binding"/>
    <property type="evidence" value="ECO:0007669"/>
    <property type="project" value="InterPro"/>
</dbReference>
<evidence type="ECO:0000256" key="2">
    <source>
        <dbReference type="ARBA" id="ARBA00022617"/>
    </source>
</evidence>
<dbReference type="PRINTS" id="PR00385">
    <property type="entry name" value="P450"/>
</dbReference>
<dbReference type="EMBL" id="JAALDK010000001">
    <property type="protein sequence ID" value="NUY01501.1"/>
    <property type="molecule type" value="Genomic_DNA"/>
</dbReference>
<dbReference type="AlphaFoldDB" id="A0A7Y6N0X6"/>
<evidence type="ECO:0000256" key="7">
    <source>
        <dbReference type="RuleBase" id="RU000461"/>
    </source>
</evidence>
<evidence type="ECO:0000256" key="6">
    <source>
        <dbReference type="ARBA" id="ARBA00023033"/>
    </source>
</evidence>
<comment type="caution">
    <text evidence="8">The sequence shown here is derived from an EMBL/GenBank/DDBJ whole genome shotgun (WGS) entry which is preliminary data.</text>
</comment>
<evidence type="ECO:0000256" key="3">
    <source>
        <dbReference type="ARBA" id="ARBA00022723"/>
    </source>
</evidence>